<keyword evidence="5" id="KW-1185">Reference proteome</keyword>
<sequence>MVGTLTCALASGGVALGLASPAQAATTYDVIATLPLGAMNDSLAIDSEHGSVFVVHGSRNSVSVIDTATNTVKATIPVGSGPNRVAVDEGLDRAYVTNHDGRSVSVIDTATNTVVSTIEGLDRPRGIAVDPTTHKVYVALYFGGEVLTVLDPTVSPMTRVSTGYLGSRPWAVDVDPTTHRAYPTTLFGGTLSTVSGSSILHTLGGFGGPTQVTVDPLTKRAYVAHSGVISEVDISADTAVTRRTLVAGTDLAIDADERLLYVTSAATDDVAVIDQATDARVATVPVGTDPVAVEVDQSTHRAYVVNNNGTLSVIAPRASQAITFTSLAPTEATVGGDHTVTATGGASGEPVTFSTASTACSVSAAGEVDLLHPGDCTVAADQAGDDAYAPAGRATQSFTISREATTAVVSLDDASVVFGDSTTATAEVGATRDGAVQFTVDGDPVGSAVAVAPDGTATSPDLTDLAVGAHPVGAVFSPTDENRYAPATAAPQTLTVDEAATTTTLTVTGSDLTAQVAPVAPGSGEPTGTVRFLVAGTEVGQDSLEDGEATLAHQVPAGATRQVAAVYDGDGSFAGSSDSSSRQDPTVTTSTTSTRAPRHGWYSAPVTVDFRCQPTSGALTEPCPAPVTLAAEGAGQSVTRTVLATDGGATTVVVGGIDIDTTRPTVELTGVRAGATYFAAGPDAACRSTDRLSGVESCTVARTTRGRKVTYVATATDRAGNTSSTRLVARTTKVAVSGAAMEGGRYVVRRGRTYTVLVAATSQPRWVNAAPAPRRPAGGNYAFTEIAKGRWALGVSFNRPTKHHTLWNFGTRVGGTTTVTTVKVVG</sequence>
<reference evidence="5" key="1">
    <citation type="submission" date="2016-10" db="EMBL/GenBank/DDBJ databases">
        <authorList>
            <person name="Varghese N."/>
            <person name="Submissions S."/>
        </authorList>
    </citation>
    <scope>NUCLEOTIDE SEQUENCE [LARGE SCALE GENOMIC DNA]</scope>
    <source>
        <strain evidence="5">DSM 22127</strain>
    </source>
</reference>
<dbReference type="NCBIfam" id="TIGR02276">
    <property type="entry name" value="beta_rpt_yvtn"/>
    <property type="match status" value="3"/>
</dbReference>
<dbReference type="AlphaFoldDB" id="A0A1H1P3J3"/>
<feature type="chain" id="PRO_5009256128" evidence="2">
    <location>
        <begin position="25"/>
        <end position="826"/>
    </location>
</feature>
<dbReference type="Gene3D" id="2.60.40.10">
    <property type="entry name" value="Immunoglobulins"/>
    <property type="match status" value="2"/>
</dbReference>
<proteinExistence type="predicted"/>
<protein>
    <submittedName>
        <fullName evidence="4">40-residue YVTN family beta-propeller repeat-containing protein</fullName>
    </submittedName>
</protein>
<name>A0A1H1P3J3_9ACTN</name>
<feature type="domain" description="Bacterial Ig-like" evidence="3">
    <location>
        <begin position="502"/>
        <end position="580"/>
    </location>
</feature>
<dbReference type="InterPro" id="IPR013783">
    <property type="entry name" value="Ig-like_fold"/>
</dbReference>
<evidence type="ECO:0000313" key="4">
    <source>
        <dbReference type="EMBL" id="SDS05777.1"/>
    </source>
</evidence>
<dbReference type="InterPro" id="IPR011045">
    <property type="entry name" value="N2O_reductase_N"/>
</dbReference>
<dbReference type="Proteomes" id="UP000198859">
    <property type="component" value="Chromosome I"/>
</dbReference>
<feature type="domain" description="Bacterial Ig-like" evidence="3">
    <location>
        <begin position="412"/>
        <end position="496"/>
    </location>
</feature>
<feature type="region of interest" description="Disordered" evidence="1">
    <location>
        <begin position="572"/>
        <end position="599"/>
    </location>
</feature>
<feature type="signal peptide" evidence="2">
    <location>
        <begin position="1"/>
        <end position="24"/>
    </location>
</feature>
<dbReference type="InterPro" id="IPR032109">
    <property type="entry name" value="Big_3_5"/>
</dbReference>
<dbReference type="Pfam" id="PF16640">
    <property type="entry name" value="Big_3_5"/>
    <property type="match status" value="2"/>
</dbReference>
<dbReference type="PANTHER" id="PTHR47197:SF3">
    <property type="entry name" value="DIHYDRO-HEME D1 DEHYDROGENASE"/>
    <property type="match status" value="1"/>
</dbReference>
<dbReference type="PANTHER" id="PTHR47197">
    <property type="entry name" value="PROTEIN NIRF"/>
    <property type="match status" value="1"/>
</dbReference>
<dbReference type="InterPro" id="IPR015943">
    <property type="entry name" value="WD40/YVTN_repeat-like_dom_sf"/>
</dbReference>
<dbReference type="InterPro" id="IPR011964">
    <property type="entry name" value="YVTN_b-propeller_repeat"/>
</dbReference>
<evidence type="ECO:0000313" key="5">
    <source>
        <dbReference type="Proteomes" id="UP000198859"/>
    </source>
</evidence>
<gene>
    <name evidence="4" type="ORF">SAMN04488570_1038</name>
</gene>
<dbReference type="STRING" id="642780.SAMN04488570_1038"/>
<dbReference type="GO" id="GO:0005975">
    <property type="term" value="P:carbohydrate metabolic process"/>
    <property type="evidence" value="ECO:0007669"/>
    <property type="project" value="UniProtKB-ARBA"/>
</dbReference>
<evidence type="ECO:0000256" key="1">
    <source>
        <dbReference type="SAM" id="MobiDB-lite"/>
    </source>
</evidence>
<dbReference type="SUPFAM" id="SSF50974">
    <property type="entry name" value="Nitrous oxide reductase, N-terminal domain"/>
    <property type="match status" value="1"/>
</dbReference>
<keyword evidence="2" id="KW-0732">Signal</keyword>
<accession>A0A1H1P3J3</accession>
<evidence type="ECO:0000256" key="2">
    <source>
        <dbReference type="SAM" id="SignalP"/>
    </source>
</evidence>
<feature type="compositionally biased region" description="Low complexity" evidence="1">
    <location>
        <begin position="572"/>
        <end position="594"/>
    </location>
</feature>
<dbReference type="InterPro" id="IPR051200">
    <property type="entry name" value="Host-pathogen_enzymatic-act"/>
</dbReference>
<dbReference type="EMBL" id="LT629757">
    <property type="protein sequence ID" value="SDS05777.1"/>
    <property type="molecule type" value="Genomic_DNA"/>
</dbReference>
<dbReference type="Gene3D" id="2.130.10.10">
    <property type="entry name" value="YVTN repeat-like/Quinoprotein amine dehydrogenase"/>
    <property type="match status" value="2"/>
</dbReference>
<evidence type="ECO:0000259" key="3">
    <source>
        <dbReference type="Pfam" id="PF16640"/>
    </source>
</evidence>
<organism evidence="4 5">
    <name type="scientific">Nocardioides scoriae</name>
    <dbReference type="NCBI Taxonomy" id="642780"/>
    <lineage>
        <taxon>Bacteria</taxon>
        <taxon>Bacillati</taxon>
        <taxon>Actinomycetota</taxon>
        <taxon>Actinomycetes</taxon>
        <taxon>Propionibacteriales</taxon>
        <taxon>Nocardioidaceae</taxon>
        <taxon>Nocardioides</taxon>
    </lineage>
</organism>